<accession>A0A6J1X6R1</accession>
<name>A0A6J1X6R1_GALME</name>
<evidence type="ECO:0000256" key="2">
    <source>
        <dbReference type="SAM" id="MobiDB-lite"/>
    </source>
</evidence>
<gene>
    <name evidence="4" type="primary">LOC113520808</name>
</gene>
<feature type="coiled-coil region" evidence="1">
    <location>
        <begin position="189"/>
        <end position="216"/>
    </location>
</feature>
<evidence type="ECO:0000256" key="1">
    <source>
        <dbReference type="SAM" id="Coils"/>
    </source>
</evidence>
<keyword evidence="1" id="KW-0175">Coiled coil</keyword>
<reference evidence="4" key="1">
    <citation type="submission" date="2025-08" db="UniProtKB">
        <authorList>
            <consortium name="RefSeq"/>
        </authorList>
    </citation>
    <scope>IDENTIFICATION</scope>
    <source>
        <tissue evidence="4">Whole larvae</tissue>
    </source>
</reference>
<evidence type="ECO:0000313" key="4">
    <source>
        <dbReference type="RefSeq" id="XP_026762016.2"/>
    </source>
</evidence>
<feature type="coiled-coil region" evidence="1">
    <location>
        <begin position="532"/>
        <end position="559"/>
    </location>
</feature>
<dbReference type="AlphaFoldDB" id="A0A6J1X6R1"/>
<dbReference type="InParanoid" id="A0A6J1X6R1"/>
<keyword evidence="3" id="KW-1185">Reference proteome</keyword>
<feature type="compositionally biased region" description="Low complexity" evidence="2">
    <location>
        <begin position="683"/>
        <end position="694"/>
    </location>
</feature>
<dbReference type="Proteomes" id="UP001652740">
    <property type="component" value="Unplaced"/>
</dbReference>
<protein>
    <submittedName>
        <fullName evidence="4">Uncharacterized protein LOC113520808</fullName>
    </submittedName>
</protein>
<dbReference type="GeneID" id="113520808"/>
<dbReference type="KEGG" id="gmw:113520808"/>
<sequence length="709" mass="81242">MAENNDVQALEKISTQVDETQIKITLSSQCIKAQAFLFNKLRRQSERQKEICIIISNSNLKLEAEIKQAEQEINSLIIAHEAIKSANVELIKECLLAQERKQEIDERVTEGQKKYDKLWLECKSRYESIPRVQKLIQTTNKAQLMKESIIILENEIEKLVKQIVEKKKYLLKLERLRVIEIAKFFIYEVKQIEKQIGEKSKEVVELEQDINKMLKEQECRANKVALNTLPVEVEHTVEESDNNKLKDFDANWPSLCSTNETLRLPRLQLLSADFDDLSSKLDQIKKSDIIQPNVNKRICSVTNELETTIKRLKSDETSLFYYFNKPIPTEDNMSFIYQSHESNIDNFSKKKLINILEDVKIDKNDAYKIMSKVKREKLKDVTVIGTEVSKEKDSIEEIEQIEEIDLTNTSVKTPIDGIIIPPTEFLDLTQNSQESISKKKVSFDLPESAESNNQINEDENDEVTAVDQTINSELNASHTSAESYTKLKDMILKKHNLDSSPQFVYAKNTILQTRNDDNVITSKFFQQSNTVIDVVQNENETENVNAEQVEETRENIKETDHTVIKPDAINNESNLIVTQESKLMKTDKAVTGFLFSHGTQGCPDSLDMSISTTGFEEGEDFPHCIDSNLLLSPKADDPISENAEVLSQEVPNFLSGLRKTGFSFFGNSEKQKETKNQSLTDTQNQQNNNFSFNFGEEKKNRGGLFSMFH</sequence>
<organism evidence="3 4">
    <name type="scientific">Galleria mellonella</name>
    <name type="common">Greater wax moth</name>
    <dbReference type="NCBI Taxonomy" id="7137"/>
    <lineage>
        <taxon>Eukaryota</taxon>
        <taxon>Metazoa</taxon>
        <taxon>Ecdysozoa</taxon>
        <taxon>Arthropoda</taxon>
        <taxon>Hexapoda</taxon>
        <taxon>Insecta</taxon>
        <taxon>Pterygota</taxon>
        <taxon>Neoptera</taxon>
        <taxon>Endopterygota</taxon>
        <taxon>Lepidoptera</taxon>
        <taxon>Glossata</taxon>
        <taxon>Ditrysia</taxon>
        <taxon>Pyraloidea</taxon>
        <taxon>Pyralidae</taxon>
        <taxon>Galleriinae</taxon>
        <taxon>Galleria</taxon>
    </lineage>
</organism>
<dbReference type="RefSeq" id="XP_026762016.2">
    <property type="nucleotide sequence ID" value="XM_026906215.3"/>
</dbReference>
<evidence type="ECO:0000313" key="3">
    <source>
        <dbReference type="Proteomes" id="UP001652740"/>
    </source>
</evidence>
<feature type="region of interest" description="Disordered" evidence="2">
    <location>
        <begin position="669"/>
        <end position="709"/>
    </location>
</feature>
<feature type="coiled-coil region" evidence="1">
    <location>
        <begin position="52"/>
        <end position="86"/>
    </location>
</feature>
<proteinExistence type="predicted"/>